<proteinExistence type="predicted"/>
<feature type="region of interest" description="Disordered" evidence="1">
    <location>
        <begin position="239"/>
        <end position="485"/>
    </location>
</feature>
<feature type="compositionally biased region" description="Basic and acidic residues" evidence="1">
    <location>
        <begin position="355"/>
        <end position="371"/>
    </location>
</feature>
<evidence type="ECO:0000313" key="5">
    <source>
        <dbReference type="Proteomes" id="UP001302367"/>
    </source>
</evidence>
<dbReference type="AlphaFoldDB" id="A0A2G5HNP1"/>
<feature type="compositionally biased region" description="Basic and acidic residues" evidence="1">
    <location>
        <begin position="131"/>
        <end position="155"/>
    </location>
</feature>
<gene>
    <name evidence="2" type="ORF">CB0940_08893</name>
    <name evidence="3" type="ORF">RHO25_010139</name>
</gene>
<reference evidence="2 4" key="1">
    <citation type="submission" date="2015-10" db="EMBL/GenBank/DDBJ databases">
        <title>The cercosporin biosynthetic gene cluster was horizontally transferred to several fungal lineages and shown to be expanded in Cercospora beticola based on microsynteny with recipient genomes.</title>
        <authorList>
            <person name="De Jonge R."/>
            <person name="Ebert M.K."/>
            <person name="Suttle J.C."/>
            <person name="Jurick Ii W.M."/>
            <person name="Secor G.A."/>
            <person name="Thomma B.P."/>
            <person name="Van De Peer Y."/>
            <person name="Bolton M.D."/>
        </authorList>
    </citation>
    <scope>NUCLEOTIDE SEQUENCE [LARGE SCALE GENOMIC DNA]</scope>
    <source>
        <strain evidence="2 4">09-40</strain>
    </source>
</reference>
<feature type="compositionally biased region" description="Polar residues" evidence="1">
    <location>
        <begin position="84"/>
        <end position="102"/>
    </location>
</feature>
<dbReference type="EMBL" id="LKMD01000104">
    <property type="protein sequence ID" value="PIA94169.1"/>
    <property type="molecule type" value="Genomic_DNA"/>
</dbReference>
<feature type="region of interest" description="Disordered" evidence="1">
    <location>
        <begin position="1"/>
        <end position="225"/>
    </location>
</feature>
<evidence type="ECO:0000313" key="3">
    <source>
        <dbReference type="EMBL" id="WPB05487.1"/>
    </source>
</evidence>
<feature type="compositionally biased region" description="Polar residues" evidence="1">
    <location>
        <begin position="212"/>
        <end position="223"/>
    </location>
</feature>
<feature type="compositionally biased region" description="Basic and acidic residues" evidence="1">
    <location>
        <begin position="653"/>
        <end position="664"/>
    </location>
</feature>
<dbReference type="Proteomes" id="UP001302367">
    <property type="component" value="Chromosome 6"/>
</dbReference>
<feature type="compositionally biased region" description="Polar residues" evidence="1">
    <location>
        <begin position="471"/>
        <end position="485"/>
    </location>
</feature>
<feature type="compositionally biased region" description="Polar residues" evidence="1">
    <location>
        <begin position="430"/>
        <end position="447"/>
    </location>
</feature>
<name>A0A2G5HNP1_CERBT</name>
<dbReference type="OrthoDB" id="3922255at2759"/>
<feature type="compositionally biased region" description="Polar residues" evidence="1">
    <location>
        <begin position="629"/>
        <end position="641"/>
    </location>
</feature>
<feature type="compositionally biased region" description="Polar residues" evidence="1">
    <location>
        <begin position="565"/>
        <end position="585"/>
    </location>
</feature>
<feature type="compositionally biased region" description="Low complexity" evidence="1">
    <location>
        <begin position="116"/>
        <end position="130"/>
    </location>
</feature>
<evidence type="ECO:0000313" key="2">
    <source>
        <dbReference type="EMBL" id="PIA94169.1"/>
    </source>
</evidence>
<keyword evidence="5" id="KW-1185">Reference proteome</keyword>
<dbReference type="EMBL" id="CP134189">
    <property type="protein sequence ID" value="WPB05487.1"/>
    <property type="molecule type" value="Genomic_DNA"/>
</dbReference>
<feature type="compositionally biased region" description="Polar residues" evidence="1">
    <location>
        <begin position="41"/>
        <end position="65"/>
    </location>
</feature>
<evidence type="ECO:0000313" key="4">
    <source>
        <dbReference type="Proteomes" id="UP000230605"/>
    </source>
</evidence>
<dbReference type="Proteomes" id="UP000230605">
    <property type="component" value="Chromosome 6"/>
</dbReference>
<feature type="compositionally biased region" description="Basic and acidic residues" evidence="1">
    <location>
        <begin position="450"/>
        <end position="464"/>
    </location>
</feature>
<accession>A0A2G5HNP1</accession>
<protein>
    <submittedName>
        <fullName evidence="2">Uncharacterized protein</fullName>
    </submittedName>
</protein>
<feature type="region of interest" description="Disordered" evidence="1">
    <location>
        <begin position="618"/>
        <end position="664"/>
    </location>
</feature>
<feature type="compositionally biased region" description="Polar residues" evidence="1">
    <location>
        <begin position="239"/>
        <end position="250"/>
    </location>
</feature>
<feature type="compositionally biased region" description="Low complexity" evidence="1">
    <location>
        <begin position="66"/>
        <end position="83"/>
    </location>
</feature>
<feature type="region of interest" description="Disordered" evidence="1">
    <location>
        <begin position="557"/>
        <end position="590"/>
    </location>
</feature>
<reference evidence="3 5" key="2">
    <citation type="submission" date="2023-09" db="EMBL/GenBank/DDBJ databases">
        <title>Complete-Gapless Cercospora beticola genome.</title>
        <authorList>
            <person name="Wyatt N.A."/>
            <person name="Spanner R.E."/>
            <person name="Bolton M.D."/>
        </authorList>
    </citation>
    <scope>NUCLEOTIDE SEQUENCE [LARGE SCALE GENOMIC DNA]</scope>
    <source>
        <strain evidence="3">Cb09-40</strain>
    </source>
</reference>
<evidence type="ECO:0000256" key="1">
    <source>
        <dbReference type="SAM" id="MobiDB-lite"/>
    </source>
</evidence>
<sequence>MSPRAKPAEVADYDSDESRIVSGTEVSAKASKRRPLDRSSSKAPRQGEQSSRTAVPSKSASDSGYSSTPAAAAGPKSATAAAPNTASQSATNTSHQKASTASPAKGKPIIHRADSARSTTRSATVSNTTAKLKDCRDSKCQHPECESKRNPERRYTNPNRMSMPPPATNYTYQQQYDYAKMPPPSAISRPRAESISRPRPQSIHAPAGVSIPYTSAQSGQPPSVSAYYGYPQGSYGQAHTGYGSTPTHQSAMYPPPSTAPAVQPTPSSPLTGTYPGFPGHTTAKYSARTGNPAVPGLANSITMPPPAPAYNVSMGTSARGERRALPPAVTNNRRSRGDDYTSSESESSDDDSYEDERRYEQYRTRDAKRISYEPARSKSRRRESNVVVEDPRRPTTKKYHTTSELPTRRGSHRPSASRPDLAYRPRSDPNDQYLSSSEHYDSGTTSKAAVGDRRHTERRNAVDRHSRRPSVASSYDTPPTSLSSGTAYAQAIVEDKYGRRRVYLSKEEVDALTLQREREERREGHRDRLEDSILQQERIERYQKDMSAGIERQAFTAADIKQANRRSTMSHVSGRSHKSTTSGSKLSRGGGLMIESNGTVLYLEEGIQEIALKAADDGGTRVVIGSGGRETSYNGSKSSGSRVGRPRTSRSRTLHDEGGYEKDY</sequence>
<organism evidence="2 4">
    <name type="scientific">Cercospora beticola</name>
    <name type="common">Sugarbeet leaf spot fungus</name>
    <dbReference type="NCBI Taxonomy" id="122368"/>
    <lineage>
        <taxon>Eukaryota</taxon>
        <taxon>Fungi</taxon>
        <taxon>Dikarya</taxon>
        <taxon>Ascomycota</taxon>
        <taxon>Pezizomycotina</taxon>
        <taxon>Dothideomycetes</taxon>
        <taxon>Dothideomycetidae</taxon>
        <taxon>Mycosphaerellales</taxon>
        <taxon>Mycosphaerellaceae</taxon>
        <taxon>Cercospora</taxon>
    </lineage>
</organism>